<dbReference type="GO" id="GO:0016881">
    <property type="term" value="F:acid-amino acid ligase activity"/>
    <property type="evidence" value="ECO:0007669"/>
    <property type="project" value="InterPro"/>
</dbReference>
<dbReference type="InterPro" id="IPR004101">
    <property type="entry name" value="Mur_ligase_C"/>
</dbReference>
<dbReference type="RefSeq" id="WP_125561316.1">
    <property type="nucleotide sequence ID" value="NZ_RBVX01000043.1"/>
</dbReference>
<dbReference type="SUPFAM" id="SSF53623">
    <property type="entry name" value="MurD-like peptide ligases, catalytic domain"/>
    <property type="match status" value="1"/>
</dbReference>
<reference evidence="7 8" key="1">
    <citation type="submission" date="2018-10" db="EMBL/GenBank/DDBJ databases">
        <title>Draft genome sequence of Bacillus salarius IM0101, isolated from a hypersaline soil in Inner Mongolia, China.</title>
        <authorList>
            <person name="Yamprayoonswat W."/>
            <person name="Boonvisut S."/>
            <person name="Jumpathong W."/>
            <person name="Sittihan S."/>
            <person name="Ruangsuj P."/>
            <person name="Wanthongcharoen S."/>
            <person name="Thongpramul N."/>
            <person name="Pimmason S."/>
            <person name="Yu B."/>
            <person name="Yasawong M."/>
        </authorList>
    </citation>
    <scope>NUCLEOTIDE SEQUENCE [LARGE SCALE GENOMIC DNA]</scope>
    <source>
        <strain evidence="7 8">IM0101</strain>
    </source>
</reference>
<feature type="transmembrane region" description="Helical" evidence="4">
    <location>
        <begin position="65"/>
        <end position="86"/>
    </location>
</feature>
<dbReference type="Proteomes" id="UP000275076">
    <property type="component" value="Unassembled WGS sequence"/>
</dbReference>
<keyword evidence="2" id="KW-0547">Nucleotide-binding</keyword>
<dbReference type="Pfam" id="PF02875">
    <property type="entry name" value="Mur_ligase_C"/>
    <property type="match status" value="1"/>
</dbReference>
<dbReference type="InterPro" id="IPR036615">
    <property type="entry name" value="Mur_ligase_C_dom_sf"/>
</dbReference>
<dbReference type="Pfam" id="PF08245">
    <property type="entry name" value="Mur_ligase_M"/>
    <property type="match status" value="1"/>
</dbReference>
<protein>
    <submittedName>
        <fullName evidence="7">UDP-N-acetylmuramoyl-tripeptide--D-alanyl-D-alanine ligase</fullName>
    </submittedName>
</protein>
<dbReference type="InterPro" id="IPR013221">
    <property type="entry name" value="Mur_ligase_cen"/>
</dbReference>
<dbReference type="OrthoDB" id="9801978at2"/>
<keyword evidence="8" id="KW-1185">Reference proteome</keyword>
<evidence type="ECO:0000259" key="5">
    <source>
        <dbReference type="Pfam" id="PF02875"/>
    </source>
</evidence>
<evidence type="ECO:0000256" key="4">
    <source>
        <dbReference type="SAM" id="Phobius"/>
    </source>
</evidence>
<dbReference type="SUPFAM" id="SSF53244">
    <property type="entry name" value="MurD-like peptide ligases, peptide-binding domain"/>
    <property type="match status" value="1"/>
</dbReference>
<feature type="transmembrane region" description="Helical" evidence="4">
    <location>
        <begin position="132"/>
        <end position="156"/>
    </location>
</feature>
<evidence type="ECO:0000256" key="3">
    <source>
        <dbReference type="ARBA" id="ARBA00022840"/>
    </source>
</evidence>
<evidence type="ECO:0000259" key="6">
    <source>
        <dbReference type="Pfam" id="PF08245"/>
    </source>
</evidence>
<keyword evidence="4" id="KW-1133">Transmembrane helix</keyword>
<dbReference type="Gene3D" id="3.90.190.20">
    <property type="entry name" value="Mur ligase, C-terminal domain"/>
    <property type="match status" value="1"/>
</dbReference>
<evidence type="ECO:0000313" key="8">
    <source>
        <dbReference type="Proteomes" id="UP000275076"/>
    </source>
</evidence>
<evidence type="ECO:0000256" key="1">
    <source>
        <dbReference type="ARBA" id="ARBA00022598"/>
    </source>
</evidence>
<evidence type="ECO:0000256" key="2">
    <source>
        <dbReference type="ARBA" id="ARBA00022741"/>
    </source>
</evidence>
<dbReference type="AlphaFoldDB" id="A0A3R9WNB6"/>
<keyword evidence="4" id="KW-0812">Transmembrane</keyword>
<feature type="domain" description="Mur ligase central" evidence="6">
    <location>
        <begin position="187"/>
        <end position="376"/>
    </location>
</feature>
<dbReference type="PANTHER" id="PTHR43024:SF1">
    <property type="entry name" value="UDP-N-ACETYLMURAMOYL-TRIPEPTIDE--D-ALANYL-D-ALANINE LIGASE"/>
    <property type="match status" value="1"/>
</dbReference>
<keyword evidence="4" id="KW-0472">Membrane</keyword>
<comment type="caution">
    <text evidence="7">The sequence shown here is derived from an EMBL/GenBank/DDBJ whole genome shotgun (WGS) entry which is preliminary data.</text>
</comment>
<organism evidence="7 8">
    <name type="scientific">Salibacterium salarium</name>
    <dbReference type="NCBI Taxonomy" id="284579"/>
    <lineage>
        <taxon>Bacteria</taxon>
        <taxon>Bacillati</taxon>
        <taxon>Bacillota</taxon>
        <taxon>Bacilli</taxon>
        <taxon>Bacillales</taxon>
        <taxon>Bacillaceae</taxon>
    </lineage>
</organism>
<evidence type="ECO:0000313" key="7">
    <source>
        <dbReference type="EMBL" id="RSL30108.1"/>
    </source>
</evidence>
<dbReference type="PANTHER" id="PTHR43024">
    <property type="entry name" value="UDP-N-ACETYLMURAMOYL-TRIPEPTIDE--D-ALANYL-D-ALANINE LIGASE"/>
    <property type="match status" value="1"/>
</dbReference>
<dbReference type="InterPro" id="IPR051046">
    <property type="entry name" value="MurCDEF_CellWall_CoF430Synth"/>
</dbReference>
<gene>
    <name evidence="7" type="ORF">D7Z54_27885</name>
</gene>
<dbReference type="Gene3D" id="3.40.1190.10">
    <property type="entry name" value="Mur-like, catalytic domain"/>
    <property type="match status" value="1"/>
</dbReference>
<dbReference type="GO" id="GO:0005524">
    <property type="term" value="F:ATP binding"/>
    <property type="evidence" value="ECO:0007669"/>
    <property type="project" value="UniProtKB-KW"/>
</dbReference>
<sequence>MIGILLIVLYLAAWGFYTARLIKKSTHMLQLNSYRTERYWKWIASHKDKVFPIQSVVSLLALLPLLFNSDFFALLFGIAIFGLSAYFMEEEQEKKKLVFTARIKRLLVTTSVLFVLTAIIGLWIGVGEERTLVWFFILTIASTILVYFYTLAANVINWPIEMQINQYYFHDAEKVIKQMSNLEVIGVTGSYGKTSTKHILETVLSSQFNVLMTPESYNTKMGVTKTIRTMLKPYHDIFIAEMGAKQENDIQDICELVHQKYGILTAIGEQHLETFKTLDNIKKTKFELIETLPHEGTAFLNKDDQNIMSYQQRNQCRTMYYGIDAVDLHYRAADISYSSKGSQFTVYKYDGTSVQIQTKLLGRHNIYNILAAVAIASEKGIPFEKTARAVKQVAPVEHRLELKKPSGNITIVDDSFNSNPVGANMALEVLNEMPEYKILVTPGMIELGEKEHELNKAFAQHAAQVCDFVILVGKKQTAPLQEGLASENYEQDRYYVAEDLQDALDKMNQVATQKSVVLLENDLPDTFNE</sequence>
<dbReference type="InterPro" id="IPR036565">
    <property type="entry name" value="Mur-like_cat_sf"/>
</dbReference>
<feature type="domain" description="Mur ligase C-terminal" evidence="5">
    <location>
        <begin position="398"/>
        <end position="519"/>
    </location>
</feature>
<accession>A0A3R9WNB6</accession>
<dbReference type="EMBL" id="RBVX01000043">
    <property type="protein sequence ID" value="RSL30108.1"/>
    <property type="molecule type" value="Genomic_DNA"/>
</dbReference>
<name>A0A3R9WNB6_9BACI</name>
<keyword evidence="1 7" id="KW-0436">Ligase</keyword>
<feature type="transmembrane region" description="Helical" evidence="4">
    <location>
        <begin position="106"/>
        <end position="126"/>
    </location>
</feature>
<proteinExistence type="predicted"/>
<keyword evidence="3" id="KW-0067">ATP-binding</keyword>